<comment type="caution">
    <text evidence="4">The sequence shown here is derived from an EMBL/GenBank/DDBJ whole genome shotgun (WGS) entry which is preliminary data.</text>
</comment>
<proteinExistence type="predicted"/>
<organism evidence="4 5">
    <name type="scientific">Enterococcus rivorum</name>
    <dbReference type="NCBI Taxonomy" id="762845"/>
    <lineage>
        <taxon>Bacteria</taxon>
        <taxon>Bacillati</taxon>
        <taxon>Bacillota</taxon>
        <taxon>Bacilli</taxon>
        <taxon>Lactobacillales</taxon>
        <taxon>Enterococcaceae</taxon>
        <taxon>Enterococcus</taxon>
    </lineage>
</organism>
<dbReference type="PANTHER" id="PTHR11908:SF132">
    <property type="entry name" value="ALDEHYDE OXIDASE 1-RELATED"/>
    <property type="match status" value="1"/>
</dbReference>
<evidence type="ECO:0000313" key="4">
    <source>
        <dbReference type="EMBL" id="OEH80817.1"/>
    </source>
</evidence>
<evidence type="ECO:0000256" key="2">
    <source>
        <dbReference type="ARBA" id="ARBA00023002"/>
    </source>
</evidence>
<dbReference type="InterPro" id="IPR000674">
    <property type="entry name" value="Ald_Oxase/Xan_DH_a/b"/>
</dbReference>
<dbReference type="Gene3D" id="3.30.365.10">
    <property type="entry name" value="Aldehyde oxidase/xanthine dehydrogenase, molybdopterin binding domain"/>
    <property type="match status" value="4"/>
</dbReference>
<dbReference type="InterPro" id="IPR036856">
    <property type="entry name" value="Ald_Oxase/Xan_DH_a/b_sf"/>
</dbReference>
<accession>A0A1E5KSF8</accession>
<name>A0A1E5KSF8_9ENTE</name>
<dbReference type="InterPro" id="IPR050028">
    <property type="entry name" value="XdhA_XDHase"/>
</dbReference>
<dbReference type="NCBIfam" id="NF007426">
    <property type="entry name" value="PRK09970.1"/>
    <property type="match status" value="1"/>
</dbReference>
<dbReference type="Pfam" id="PF01315">
    <property type="entry name" value="Ald_Xan_dh_C"/>
    <property type="match status" value="1"/>
</dbReference>
<sequence>MENKIVGHSTTRWDAMAKVTGKAKFTGDYFFKNLLHGKYLRSTIAHGYVKEYDLSEAEKVEGVIKILLPEDVPQNFYSTAGHPWSLNPDKRDIQDRSVLTRNVRQYGEEIGAVIATTELAAITALEKIKVIYDEYPVYLTPKESMADGARRIHAERENIIANTCVSNGDIEKGLKEADYVIEESFSTPVQQHAHMENQIAIAYLDEDQRWTCISSTQIPHICRRVIGQALGVRWSTIRVKKPFIGGGFGNKQDITIEPLAVAMSMACGGRPVQINITREESLAYTRTRHAIDYTFKVGVKKDGTITAIDCEAISNQGAYASHGHSVGGKGGGFINALYKTENIRYAAKTVYTNIGVAGAMRGYGIPQVMYALEAVMEDVARKIGMDSIEFRIKNKVPEGTYNELTRINIFHNKLDLCLKKGKEQFKWDQKLALSKQHKSGPKRRGVGVASFSYGSGTYPFGLEVAGARIILIQDGSFKLLVGATEIGQGSDTVFSQMVAETIGVPAKHIITEALTDTDIAPFDTGSYASRQSYITGFAVKEAAEEMRMKILTLASRVHDLEISTIDIVDSNIVFKHNQLLVTTLADLAMISFYDQSFGKALVAESAVNIHQNSYAYGATFAEVEVDIETGEIDVLSVLNVHDSGEIINPQTAEGQVHGGMVMGLALGLSEGLRYSKEGKPLNNNLLDYKMPTTMDMPDLEVAFVIDKDPIGPYGNKSLGENPLCSPAGAIRNAVLDATGVAINHIPLATQTVYEQMKQAKLRD</sequence>
<dbReference type="InterPro" id="IPR016208">
    <property type="entry name" value="Ald_Oxase/xanthine_DH-like"/>
</dbReference>
<dbReference type="AlphaFoldDB" id="A0A1E5KSF8"/>
<dbReference type="OrthoDB" id="9759099at2"/>
<feature type="domain" description="Aldehyde oxidase/xanthine dehydrogenase a/b hammerhead" evidence="3">
    <location>
        <begin position="20"/>
        <end position="136"/>
    </location>
</feature>
<dbReference type="GO" id="GO:0002197">
    <property type="term" value="C:xanthine dehydrogenase complex"/>
    <property type="evidence" value="ECO:0007669"/>
    <property type="project" value="InterPro"/>
</dbReference>
<dbReference type="GO" id="GO:0005506">
    <property type="term" value="F:iron ion binding"/>
    <property type="evidence" value="ECO:0007669"/>
    <property type="project" value="InterPro"/>
</dbReference>
<reference evidence="4 5" key="1">
    <citation type="submission" date="2016-09" db="EMBL/GenBank/DDBJ databases">
        <authorList>
            <person name="Capua I."/>
            <person name="De Benedictis P."/>
            <person name="Joannis T."/>
            <person name="Lombin L.H."/>
            <person name="Cattoli G."/>
        </authorList>
    </citation>
    <scope>NUCLEOTIDE SEQUENCE [LARGE SCALE GENOMIC DNA]</scope>
    <source>
        <strain evidence="4 5">LMG 25899</strain>
    </source>
</reference>
<keyword evidence="5" id="KW-1185">Reference proteome</keyword>
<dbReference type="Pfam" id="PF20256">
    <property type="entry name" value="MoCoBD_2"/>
    <property type="match status" value="1"/>
</dbReference>
<dbReference type="PANTHER" id="PTHR11908">
    <property type="entry name" value="XANTHINE DEHYDROGENASE"/>
    <property type="match status" value="1"/>
</dbReference>
<gene>
    <name evidence="4" type="ORF">BCR26_06185</name>
</gene>
<dbReference type="InterPro" id="IPR046867">
    <property type="entry name" value="AldOxase/xan_DH_MoCoBD2"/>
</dbReference>
<dbReference type="Proteomes" id="UP000095256">
    <property type="component" value="Unassembled WGS sequence"/>
</dbReference>
<evidence type="ECO:0000313" key="5">
    <source>
        <dbReference type="Proteomes" id="UP000095256"/>
    </source>
</evidence>
<dbReference type="EMBL" id="MIEK01000078">
    <property type="protein sequence ID" value="OEH80817.1"/>
    <property type="molecule type" value="Genomic_DNA"/>
</dbReference>
<keyword evidence="1" id="KW-0500">Molybdenum</keyword>
<dbReference type="NCBIfam" id="NF043082">
    <property type="entry name" value="XdhA_XDHase"/>
    <property type="match status" value="1"/>
</dbReference>
<dbReference type="SMART" id="SM01008">
    <property type="entry name" value="Ald_Xan_dh_C"/>
    <property type="match status" value="1"/>
</dbReference>
<keyword evidence="2" id="KW-0560">Oxidoreductase</keyword>
<dbReference type="InterPro" id="IPR037165">
    <property type="entry name" value="AldOxase/xan_DH_Mopterin-bd_sf"/>
</dbReference>
<dbReference type="STRING" id="762845.BCR26_06185"/>
<dbReference type="SUPFAM" id="SSF56003">
    <property type="entry name" value="Molybdenum cofactor-binding domain"/>
    <property type="match status" value="1"/>
</dbReference>
<dbReference type="GO" id="GO:0004854">
    <property type="term" value="F:xanthine dehydrogenase activity"/>
    <property type="evidence" value="ECO:0007669"/>
    <property type="project" value="InterPro"/>
</dbReference>
<protein>
    <submittedName>
        <fullName evidence="4">Xanthine dehydrogenase molybdenum-binding subunit XdhA</fullName>
    </submittedName>
</protein>
<dbReference type="Pfam" id="PF02738">
    <property type="entry name" value="MoCoBD_1"/>
    <property type="match status" value="1"/>
</dbReference>
<dbReference type="RefSeq" id="WP_069700104.1">
    <property type="nucleotide sequence ID" value="NZ_JAGGMA010000006.1"/>
</dbReference>
<dbReference type="InterPro" id="IPR008274">
    <property type="entry name" value="AldOxase/xan_DH_MoCoBD1"/>
</dbReference>
<dbReference type="Gene3D" id="3.90.1170.50">
    <property type="entry name" value="Aldehyde oxidase/xanthine dehydrogenase, a/b hammerhead"/>
    <property type="match status" value="1"/>
</dbReference>
<evidence type="ECO:0000256" key="1">
    <source>
        <dbReference type="ARBA" id="ARBA00022505"/>
    </source>
</evidence>
<dbReference type="SUPFAM" id="SSF54665">
    <property type="entry name" value="CO dehydrogenase molybdoprotein N-domain-like"/>
    <property type="match status" value="1"/>
</dbReference>
<evidence type="ECO:0000259" key="3">
    <source>
        <dbReference type="SMART" id="SM01008"/>
    </source>
</evidence>